<name>A0ABS7UPI4_9BACI</name>
<organism evidence="3 4">
    <name type="scientific">Metabacillus rhizolycopersici</name>
    <dbReference type="NCBI Taxonomy" id="2875709"/>
    <lineage>
        <taxon>Bacteria</taxon>
        <taxon>Bacillati</taxon>
        <taxon>Bacillota</taxon>
        <taxon>Bacilli</taxon>
        <taxon>Bacillales</taxon>
        <taxon>Bacillaceae</taxon>
        <taxon>Metabacillus</taxon>
    </lineage>
</organism>
<sequence length="913" mass="104955">MKIAPLLQIVNQNASTIKTSLNSETLSFSDFLVINQKVKQLPSMGKHVESSKSLTFHNISDELTHFLENLSLDQVEIKSRLHIDDEADGTGSTMISLLENEINESLSQANSIDELIEKTMSSSSTVAVLSLVKVIEDISNEQNVDFTPFISKLNHLLELEFPSYSNKDTVQFTSMVQAIDQMEPRDKALVEGQLLLANWTEGKDTTRILNLEKLLIINNRITEVKRMPMQEIIVKNEILNEIFAFSSEEKLDSRMEDFFWEIDFTTLQLIINKTVKSIFNDAIIEPQVNNFVIQDQFMSIDSTEISNDNRLLNDLQNESKNQSWITQNNQVENEENNEISVIKTRKENIEDREYTPSFKTFEATIQDQFMSIDSTEISNDNRLLNDLQNESKNQSWITQNNQVENEENNEISVVKTCKENIEDREYTPSAKTFEATINLLYSELNQLSETSGIDLSHILKEFVSLLNQYTSSNEDSKQLEKNVRNDFTNNMNIIEQVQMGRETSIDRTYTHLHRIQEPFDLKTDRLKSKISLETALPFDRIFEQRKATPIIDNIMEISKTVDDVADELSVDVNEVFPEIEKIGYDFLNLPSLNRNDQQISNGIVRNEVIRQIVPLMKSVRQFIKGVELLSTEKSIELTEIFSKVENSLQTELFKFALEGQKVTLIDDVPHLYEFLVSNLSKQDGKLKGKISEQLSAANETVTPKINNPFASQILTENPIESLNQQRIKMTYSQFQSRELTKKVEGNEERFTIQIDKFITNQTGTPLEFTKTELPTRQEFTNQLLNVFKTSKFAQLPNGANRLVIKLNPDHLGSLTVKLVQKNGEMIARIMASTESAKELLDHSVHQLKQVLPSVQIEIERFEIFTEPFSRELRGQSNHKDKNEKEHEATDHEDEQENEKSFIDSLNEVFNITV</sequence>
<dbReference type="InterPro" id="IPR038610">
    <property type="entry name" value="FliK-like_C_sf"/>
</dbReference>
<keyword evidence="3" id="KW-0282">Flagellum</keyword>
<dbReference type="Pfam" id="PF02120">
    <property type="entry name" value="Flg_hook"/>
    <property type="match status" value="1"/>
</dbReference>
<dbReference type="RefSeq" id="WP_224137875.1">
    <property type="nucleotide sequence ID" value="NZ_JAIQUM010000009.1"/>
</dbReference>
<accession>A0ABS7UPI4</accession>
<dbReference type="EMBL" id="JAIQUM010000009">
    <property type="protein sequence ID" value="MBZ5749875.1"/>
    <property type="molecule type" value="Genomic_DNA"/>
</dbReference>
<dbReference type="Gene3D" id="3.30.750.140">
    <property type="match status" value="1"/>
</dbReference>
<dbReference type="InterPro" id="IPR021136">
    <property type="entry name" value="Flagellar_hook_control-like_C"/>
</dbReference>
<keyword evidence="4" id="KW-1185">Reference proteome</keyword>
<gene>
    <name evidence="3" type="ORF">K9V48_06360</name>
</gene>
<evidence type="ECO:0000259" key="2">
    <source>
        <dbReference type="Pfam" id="PF02120"/>
    </source>
</evidence>
<evidence type="ECO:0000313" key="3">
    <source>
        <dbReference type="EMBL" id="MBZ5749875.1"/>
    </source>
</evidence>
<dbReference type="CDD" id="cd17470">
    <property type="entry name" value="T3SS_Flik_C"/>
    <property type="match status" value="1"/>
</dbReference>
<feature type="domain" description="Flagellar hook-length control protein-like C-terminal" evidence="2">
    <location>
        <begin position="793"/>
        <end position="866"/>
    </location>
</feature>
<evidence type="ECO:0000313" key="4">
    <source>
        <dbReference type="Proteomes" id="UP001165287"/>
    </source>
</evidence>
<dbReference type="Proteomes" id="UP001165287">
    <property type="component" value="Unassembled WGS sequence"/>
</dbReference>
<evidence type="ECO:0000256" key="1">
    <source>
        <dbReference type="SAM" id="MobiDB-lite"/>
    </source>
</evidence>
<feature type="region of interest" description="Disordered" evidence="1">
    <location>
        <begin position="872"/>
        <end position="901"/>
    </location>
</feature>
<comment type="caution">
    <text evidence="3">The sequence shown here is derived from an EMBL/GenBank/DDBJ whole genome shotgun (WGS) entry which is preliminary data.</text>
</comment>
<proteinExistence type="predicted"/>
<feature type="compositionally biased region" description="Basic and acidic residues" evidence="1">
    <location>
        <begin position="872"/>
        <end position="889"/>
    </location>
</feature>
<reference evidence="3" key="1">
    <citation type="submission" date="2024-05" db="EMBL/GenBank/DDBJ databases">
        <title>Metabacillus sp. nov., isolated from the rhizosphere soil of tomato plants.</title>
        <authorList>
            <person name="Ma R."/>
        </authorList>
    </citation>
    <scope>NUCLEOTIDE SEQUENCE</scope>
    <source>
        <strain evidence="3">DBTR6</strain>
    </source>
</reference>
<keyword evidence="3" id="KW-0969">Cilium</keyword>
<keyword evidence="3" id="KW-0966">Cell projection</keyword>
<protein>
    <submittedName>
        <fullName evidence="3">Flagellar hook-length control protein FliK</fullName>
    </submittedName>
</protein>